<feature type="compositionally biased region" description="Pro residues" evidence="1">
    <location>
        <begin position="127"/>
        <end position="144"/>
    </location>
</feature>
<keyword evidence="4" id="KW-1185">Reference proteome</keyword>
<evidence type="ECO:0000313" key="3">
    <source>
        <dbReference type="EMBL" id="RYC66367.1"/>
    </source>
</evidence>
<dbReference type="Proteomes" id="UP000290407">
    <property type="component" value="Unassembled WGS sequence"/>
</dbReference>
<dbReference type="Gene3D" id="3.40.50.300">
    <property type="entry name" value="P-loop containing nucleotide triphosphate hydrolases"/>
    <property type="match status" value="1"/>
</dbReference>
<comment type="caution">
    <text evidence="3">The sequence shown here is derived from an EMBL/GenBank/DDBJ whole genome shotgun (WGS) entry which is preliminary data.</text>
</comment>
<proteinExistence type="predicted"/>
<dbReference type="AlphaFoldDB" id="A0A4Q2UBP0"/>
<accession>A0A4Q2UBP0</accession>
<dbReference type="Pfam" id="PF07728">
    <property type="entry name" value="AAA_5"/>
    <property type="match status" value="1"/>
</dbReference>
<dbReference type="GO" id="GO:0005524">
    <property type="term" value="F:ATP binding"/>
    <property type="evidence" value="ECO:0007669"/>
    <property type="project" value="InterPro"/>
</dbReference>
<dbReference type="InterPro" id="IPR003593">
    <property type="entry name" value="AAA+_ATPase"/>
</dbReference>
<sequence length="600" mass="63185">MQNKIDFLSSLSIGDAFKMNGKTVYLADFQRAGSKYILFVANTPQAAKNPDGLHNFADVTSETFEPLTAPKSAPAPVKPAGPGKAPKRVDFPDTEEGEDEFSEAFGAWLLAKKAADQAADQAADPAPVEPTPAPAEPTPAPQPKPSIKVLLPPTQVETEPGEVNLTVWPDPQAYNSAFDYVAAVKKADPAAPIGDCKTFKQICLAIGIAEAKLANENARRVLIRHLNRFTDPAPKPAVQLKPTVKQGAAGAPAQPAPQPKPAPAQPTPQPAPAEPAQPTPQPAPVGVSANTADVAADLARVLSRLTGTVDPVQVAAMIAEAVATQMAEVEKRLTAAQGTPTGGPVNRVEIKINELPAVQLEGAVHPAFKKVLGLAAQRIPAFLVGPAGSGKSTLCKQVSKALGLPFYAQSVCAQTPESKLLGYMSATGGYVTTIFREAYQNGGVFLLDEVDAGNPNVLAVLNAALSNGFCSFADGMVDQHPDFICVAAANTYGTGANVQYVGRNPLDGAFLDRFFYVNMPYDEALETAITGASKWTEFVQQVRAELTGERVIISPRASIYGAKCIAAGMDPAEVCEGLLIKGNDAAITARIRQTFARYTW</sequence>
<feature type="compositionally biased region" description="Low complexity" evidence="1">
    <location>
        <begin position="69"/>
        <end position="84"/>
    </location>
</feature>
<name>A0A4Q2UBP0_9BACT</name>
<reference evidence="3 4" key="1">
    <citation type="submission" date="2019-01" db="EMBL/GenBank/DDBJ databases">
        <title>Spirosoma flava sp. nov., a propanil-degrading bacterium isolated from herbicide-contaminated soil.</title>
        <authorList>
            <person name="Zhang L."/>
            <person name="Jiang J.-D."/>
        </authorList>
    </citation>
    <scope>NUCLEOTIDE SEQUENCE [LARGE SCALE GENOMIC DNA]</scope>
    <source>
        <strain evidence="3 4">TY50</strain>
    </source>
</reference>
<feature type="region of interest" description="Disordered" evidence="1">
    <location>
        <begin position="66"/>
        <end position="96"/>
    </location>
</feature>
<evidence type="ECO:0000313" key="4">
    <source>
        <dbReference type="Proteomes" id="UP000290407"/>
    </source>
</evidence>
<dbReference type="SMART" id="SM00382">
    <property type="entry name" value="AAA"/>
    <property type="match status" value="1"/>
</dbReference>
<evidence type="ECO:0000259" key="2">
    <source>
        <dbReference type="SMART" id="SM00382"/>
    </source>
</evidence>
<feature type="region of interest" description="Disordered" evidence="1">
    <location>
        <begin position="244"/>
        <end position="287"/>
    </location>
</feature>
<dbReference type="GO" id="GO:0016887">
    <property type="term" value="F:ATP hydrolysis activity"/>
    <property type="evidence" value="ECO:0007669"/>
    <property type="project" value="InterPro"/>
</dbReference>
<evidence type="ECO:0000256" key="1">
    <source>
        <dbReference type="SAM" id="MobiDB-lite"/>
    </source>
</evidence>
<protein>
    <submittedName>
        <fullName evidence="3">AAA family ATPase</fullName>
    </submittedName>
</protein>
<dbReference type="InterPro" id="IPR027417">
    <property type="entry name" value="P-loop_NTPase"/>
</dbReference>
<dbReference type="PANTHER" id="PTHR42759:SF1">
    <property type="entry name" value="MAGNESIUM-CHELATASE SUBUNIT CHLD"/>
    <property type="match status" value="1"/>
</dbReference>
<dbReference type="RefSeq" id="WP_129606937.1">
    <property type="nucleotide sequence ID" value="NZ_SBLB01000016.1"/>
</dbReference>
<organism evidence="3 4">
    <name type="scientific">Spirosoma sordidisoli</name>
    <dbReference type="NCBI Taxonomy" id="2502893"/>
    <lineage>
        <taxon>Bacteria</taxon>
        <taxon>Pseudomonadati</taxon>
        <taxon>Bacteroidota</taxon>
        <taxon>Cytophagia</taxon>
        <taxon>Cytophagales</taxon>
        <taxon>Cytophagaceae</taxon>
        <taxon>Spirosoma</taxon>
    </lineage>
</organism>
<dbReference type="EMBL" id="SBLB01000016">
    <property type="protein sequence ID" value="RYC66367.1"/>
    <property type="molecule type" value="Genomic_DNA"/>
</dbReference>
<dbReference type="InterPro" id="IPR050764">
    <property type="entry name" value="CbbQ/NirQ/NorQ/GpvN"/>
</dbReference>
<gene>
    <name evidence="3" type="ORF">EQG79_30300</name>
</gene>
<feature type="domain" description="AAA+ ATPase" evidence="2">
    <location>
        <begin position="377"/>
        <end position="520"/>
    </location>
</feature>
<dbReference type="PRINTS" id="PR01217">
    <property type="entry name" value="PRICHEXTENSN"/>
</dbReference>
<dbReference type="SUPFAM" id="SSF52540">
    <property type="entry name" value="P-loop containing nucleoside triphosphate hydrolases"/>
    <property type="match status" value="1"/>
</dbReference>
<dbReference type="PANTHER" id="PTHR42759">
    <property type="entry name" value="MOXR FAMILY PROTEIN"/>
    <property type="match status" value="1"/>
</dbReference>
<feature type="compositionally biased region" description="Pro residues" evidence="1">
    <location>
        <begin position="254"/>
        <end position="283"/>
    </location>
</feature>
<feature type="region of interest" description="Disordered" evidence="1">
    <location>
        <begin position="116"/>
        <end position="146"/>
    </location>
</feature>
<feature type="compositionally biased region" description="Low complexity" evidence="1">
    <location>
        <begin position="116"/>
        <end position="126"/>
    </location>
</feature>
<dbReference type="InterPro" id="IPR011704">
    <property type="entry name" value="ATPase_dyneun-rel_AAA"/>
</dbReference>